<feature type="coiled-coil region" evidence="4">
    <location>
        <begin position="253"/>
        <end position="280"/>
    </location>
</feature>
<dbReference type="Pfam" id="PF05253">
    <property type="entry name" value="zf-U11-48K"/>
    <property type="match status" value="1"/>
</dbReference>
<dbReference type="GO" id="GO:0008270">
    <property type="term" value="F:zinc ion binding"/>
    <property type="evidence" value="ECO:0007669"/>
    <property type="project" value="UniProtKB-KW"/>
</dbReference>
<dbReference type="InterPro" id="IPR036236">
    <property type="entry name" value="Znf_C2H2_sf"/>
</dbReference>
<evidence type="ECO:0000259" key="5">
    <source>
        <dbReference type="PROSITE" id="PS51800"/>
    </source>
</evidence>
<dbReference type="InterPro" id="IPR022776">
    <property type="entry name" value="TRM13/UPF0224_CHHC_Znf_dom"/>
</dbReference>
<dbReference type="PANTHER" id="PTHR21402:SF5">
    <property type="entry name" value="GAMETOCYTE SPECIFIC FACTOR 1"/>
    <property type="match status" value="1"/>
</dbReference>
<evidence type="ECO:0000313" key="6">
    <source>
        <dbReference type="EMBL" id="JAI61522.1"/>
    </source>
</evidence>
<protein>
    <recommendedName>
        <fullName evidence="5">CHHC U11-48K-type domain-containing protein</fullName>
    </recommendedName>
</protein>
<keyword evidence="4" id="KW-0175">Coiled coil</keyword>
<dbReference type="PROSITE" id="PS51800">
    <property type="entry name" value="ZF_CHHC_U11_48K"/>
    <property type="match status" value="2"/>
</dbReference>
<keyword evidence="2" id="KW-0863">Zinc-finger</keyword>
<reference evidence="6" key="1">
    <citation type="submission" date="2015-09" db="EMBL/GenBank/DDBJ databases">
        <title>Scylla olivacea transcriptome.</title>
        <authorList>
            <person name="Ikhwanuddin M."/>
        </authorList>
    </citation>
    <scope>NUCLEOTIDE SEQUENCE</scope>
</reference>
<evidence type="ECO:0000256" key="2">
    <source>
        <dbReference type="ARBA" id="ARBA00022771"/>
    </source>
</evidence>
<feature type="domain" description="CHHC U11-48K-type" evidence="5">
    <location>
        <begin position="41"/>
        <end position="68"/>
    </location>
</feature>
<name>A0A0P4W7C7_SCYOL</name>
<evidence type="ECO:0000256" key="4">
    <source>
        <dbReference type="SAM" id="Coils"/>
    </source>
</evidence>
<sequence length="301" mass="34846">MDYRMMEKLEPCPYNNTHQILPHRMAKHIIKCKKNYPNADMKVCLFNAVHVVPTHQYQAHLLECENRELVERELYSNPRMASSAPLVKVESVPVENVTARCEDWESDLVQSSYSPEEHSIYKEFIRRTPAGLSKGARKAWRLKEIERVNRLKNGLMVGDSQSDMNTSMPDMTYASPSGGWAASGAISKSQDKFKFDVSKPESIMVNRQMHEKDMHPDTATAFTSLKEPNYNDKSEKQKNRPEMTDFIKEKRKLEKKLFEIKKLENMKADLNEKLTVQEESKILLKKNIEEKLSNLMAGMNM</sequence>
<keyword evidence="1" id="KW-0479">Metal-binding</keyword>
<evidence type="ECO:0000256" key="1">
    <source>
        <dbReference type="ARBA" id="ARBA00022723"/>
    </source>
</evidence>
<feature type="domain" description="CHHC U11-48K-type" evidence="5">
    <location>
        <begin position="9"/>
        <end position="36"/>
    </location>
</feature>
<dbReference type="EMBL" id="GDRN01084260">
    <property type="protein sequence ID" value="JAI61522.1"/>
    <property type="molecule type" value="Transcribed_RNA"/>
</dbReference>
<proteinExistence type="predicted"/>
<dbReference type="PANTHER" id="PTHR21402">
    <property type="entry name" value="GAMETOCYTE SPECIFIC FACTOR 1-RELATED"/>
    <property type="match status" value="1"/>
</dbReference>
<organism evidence="6">
    <name type="scientific">Scylla olivacea</name>
    <name type="common">Orange mud crab</name>
    <name type="synonym">Cancer olivacea</name>
    <dbReference type="NCBI Taxonomy" id="85551"/>
    <lineage>
        <taxon>Eukaryota</taxon>
        <taxon>Metazoa</taxon>
        <taxon>Ecdysozoa</taxon>
        <taxon>Arthropoda</taxon>
        <taxon>Crustacea</taxon>
        <taxon>Multicrustacea</taxon>
        <taxon>Malacostraca</taxon>
        <taxon>Eumalacostraca</taxon>
        <taxon>Eucarida</taxon>
        <taxon>Decapoda</taxon>
        <taxon>Pleocyemata</taxon>
        <taxon>Brachyura</taxon>
        <taxon>Eubrachyura</taxon>
        <taxon>Portunoidea</taxon>
        <taxon>Portunidae</taxon>
        <taxon>Portuninae</taxon>
        <taxon>Scylla</taxon>
    </lineage>
</organism>
<dbReference type="InterPro" id="IPR051591">
    <property type="entry name" value="UPF0224_FAM112_RNA_Proc"/>
</dbReference>
<dbReference type="SUPFAM" id="SSF57667">
    <property type="entry name" value="beta-beta-alpha zinc fingers"/>
    <property type="match status" value="1"/>
</dbReference>
<accession>A0A0P4W7C7</accession>
<evidence type="ECO:0000256" key="3">
    <source>
        <dbReference type="ARBA" id="ARBA00022833"/>
    </source>
</evidence>
<keyword evidence="3" id="KW-0862">Zinc</keyword>
<dbReference type="AlphaFoldDB" id="A0A0P4W7C7"/>